<evidence type="ECO:0000313" key="2">
    <source>
        <dbReference type="EMBL" id="TQJ09201.1"/>
    </source>
</evidence>
<evidence type="ECO:0008006" key="4">
    <source>
        <dbReference type="Google" id="ProtNLM"/>
    </source>
</evidence>
<gene>
    <name evidence="2" type="ORF">FB458_2309</name>
</gene>
<keyword evidence="3" id="KW-1185">Reference proteome</keyword>
<evidence type="ECO:0000313" key="3">
    <source>
        <dbReference type="Proteomes" id="UP000317893"/>
    </source>
</evidence>
<proteinExistence type="predicted"/>
<protein>
    <recommendedName>
        <fullName evidence="4">SurA-like protein</fullName>
    </recommendedName>
</protein>
<accession>A0A542E1H2</accession>
<name>A0A542E1H2_9MICO</name>
<feature type="region of interest" description="Disordered" evidence="1">
    <location>
        <begin position="1"/>
        <end position="37"/>
    </location>
</feature>
<comment type="caution">
    <text evidence="2">The sequence shown here is derived from an EMBL/GenBank/DDBJ whole genome shotgun (WGS) entry which is preliminary data.</text>
</comment>
<organism evidence="2 3">
    <name type="scientific">Lapillicoccus jejuensis</name>
    <dbReference type="NCBI Taxonomy" id="402171"/>
    <lineage>
        <taxon>Bacteria</taxon>
        <taxon>Bacillati</taxon>
        <taxon>Actinomycetota</taxon>
        <taxon>Actinomycetes</taxon>
        <taxon>Micrococcales</taxon>
        <taxon>Intrasporangiaceae</taxon>
        <taxon>Lapillicoccus</taxon>
    </lineage>
</organism>
<dbReference type="Proteomes" id="UP000317893">
    <property type="component" value="Unassembled WGS sequence"/>
</dbReference>
<dbReference type="OrthoDB" id="5147169at2"/>
<reference evidence="2 3" key="1">
    <citation type="submission" date="2019-06" db="EMBL/GenBank/DDBJ databases">
        <title>Sequencing the genomes of 1000 actinobacteria strains.</title>
        <authorList>
            <person name="Klenk H.-P."/>
        </authorList>
    </citation>
    <scope>NUCLEOTIDE SEQUENCE [LARGE SCALE GENOMIC DNA]</scope>
    <source>
        <strain evidence="2 3">DSM 18607</strain>
    </source>
</reference>
<dbReference type="EMBL" id="VFMN01000001">
    <property type="protein sequence ID" value="TQJ09201.1"/>
    <property type="molecule type" value="Genomic_DNA"/>
</dbReference>
<dbReference type="RefSeq" id="WP_141848609.1">
    <property type="nucleotide sequence ID" value="NZ_BAAAPR010000005.1"/>
</dbReference>
<sequence length="233" mass="24296">MSATGPADGTMAREHVIPHARRTRRAARPEGPRMLPLPTRATEVGRAVPRRRRRAAVPALAAAGLVLLGGCSTVQKMNAVAVVDGQAVTADELTTATDQYNAFARAAGGTEATQTQILPYLVQSRIVVPWARSTGAWKPDASYAQVLSRVPSPAPETKDLFEAIVVSGQAAQGGLSESAAQSLQKAVQDADVTVNPRYGTFVRGLAPTVTPLSPNWITPGSTPTAQATAPAGQ</sequence>
<dbReference type="AlphaFoldDB" id="A0A542E1H2"/>
<evidence type="ECO:0000256" key="1">
    <source>
        <dbReference type="SAM" id="MobiDB-lite"/>
    </source>
</evidence>